<evidence type="ECO:0000256" key="6">
    <source>
        <dbReference type="ARBA" id="ARBA00023315"/>
    </source>
</evidence>
<keyword evidence="3 7" id="KW-0812">Transmembrane</keyword>
<keyword evidence="4 7" id="KW-1133">Transmembrane helix</keyword>
<feature type="transmembrane region" description="Helical" evidence="7">
    <location>
        <begin position="38"/>
        <end position="59"/>
    </location>
</feature>
<reference evidence="9 10" key="1">
    <citation type="submission" date="2022-05" db="EMBL/GenBank/DDBJ databases">
        <authorList>
            <consortium name="Genoscope - CEA"/>
            <person name="William W."/>
        </authorList>
    </citation>
    <scope>NUCLEOTIDE SEQUENCE [LARGE SCALE GENOMIC DNA]</scope>
</reference>
<keyword evidence="6 7" id="KW-0012">Acyltransferase</keyword>
<dbReference type="InterPro" id="IPR039859">
    <property type="entry name" value="PFA4/ZDH16/20/ERF2-like"/>
</dbReference>
<feature type="transmembrane region" description="Helical" evidence="7">
    <location>
        <begin position="12"/>
        <end position="32"/>
    </location>
</feature>
<dbReference type="PROSITE" id="PS50216">
    <property type="entry name" value="DHHC"/>
    <property type="match status" value="1"/>
</dbReference>
<protein>
    <recommendedName>
        <fullName evidence="7">Palmitoyltransferase</fullName>
        <ecNumber evidence="7">2.3.1.225</ecNumber>
    </recommendedName>
</protein>
<keyword evidence="5 7" id="KW-0472">Membrane</keyword>
<sequence length="388" mass="44614">MVGRLCHWGPLLALSIIITLFLCGLYCTMLWLPPWTSLAGGIHFAVFITWLFLIMNYFLKSIWLGPGYLPLKWRMQDGDKLGDVLQICHVCSGYKAPRVHHCSKCGRCVMKMDHHCPWINNCVGHLNHRSFTLFLFFVPLGCTHTTVILICCVVQQFYLLSGGLYQRVVFQRNAVVPFRFYHLIAVLFCIGLSVGVTIAVGLLLYYQIKGIITNKTAIEAWIVEKADRPRTQGDIFLYPYDLGWRENVKQVISLCDDYVGDGITWPVTEGCDQYTLTREQLQQKKLKRIRKICCTVVKSYNGRLIAWREGLRTCLCTPWSDEPRMKLQAGEIVLVSRVRKYWLYGEKLNSVPGKIFASGTHLPEEKGWFPRHCVLRADEEESPLKKDI</sequence>
<evidence type="ECO:0000256" key="2">
    <source>
        <dbReference type="ARBA" id="ARBA00022679"/>
    </source>
</evidence>
<dbReference type="InterPro" id="IPR001594">
    <property type="entry name" value="Palmitoyltrfase_DHHC"/>
</dbReference>
<evidence type="ECO:0000259" key="8">
    <source>
        <dbReference type="Pfam" id="PF01529"/>
    </source>
</evidence>
<evidence type="ECO:0000313" key="10">
    <source>
        <dbReference type="Proteomes" id="UP001159405"/>
    </source>
</evidence>
<evidence type="ECO:0000256" key="3">
    <source>
        <dbReference type="ARBA" id="ARBA00022692"/>
    </source>
</evidence>
<dbReference type="EC" id="2.3.1.225" evidence="7"/>
<keyword evidence="2 7" id="KW-0808">Transferase</keyword>
<evidence type="ECO:0000313" key="9">
    <source>
        <dbReference type="EMBL" id="CAH3123141.1"/>
    </source>
</evidence>
<feature type="transmembrane region" description="Helical" evidence="7">
    <location>
        <begin position="133"/>
        <end position="160"/>
    </location>
</feature>
<comment type="caution">
    <text evidence="9">The sequence shown here is derived from an EMBL/GenBank/DDBJ whole genome shotgun (WGS) entry which is preliminary data.</text>
</comment>
<proteinExistence type="inferred from homology"/>
<gene>
    <name evidence="9" type="ORF">PLOB_00029818</name>
</gene>
<comment type="similarity">
    <text evidence="7">Belongs to the DHHC palmitoyltransferase family.</text>
</comment>
<organism evidence="9 10">
    <name type="scientific">Porites lobata</name>
    <dbReference type="NCBI Taxonomy" id="104759"/>
    <lineage>
        <taxon>Eukaryota</taxon>
        <taxon>Metazoa</taxon>
        <taxon>Cnidaria</taxon>
        <taxon>Anthozoa</taxon>
        <taxon>Hexacorallia</taxon>
        <taxon>Scleractinia</taxon>
        <taxon>Fungiina</taxon>
        <taxon>Poritidae</taxon>
        <taxon>Porites</taxon>
    </lineage>
</organism>
<dbReference type="PANTHER" id="PTHR12246">
    <property type="entry name" value="PALMITOYLTRANSFERASE ZDHHC16"/>
    <property type="match status" value="1"/>
</dbReference>
<comment type="domain">
    <text evidence="7">The DHHC domain is required for palmitoyltransferase activity.</text>
</comment>
<dbReference type="Pfam" id="PF01529">
    <property type="entry name" value="DHHC"/>
    <property type="match status" value="1"/>
</dbReference>
<comment type="subcellular location">
    <subcellularLocation>
        <location evidence="1">Membrane</location>
        <topology evidence="1">Multi-pass membrane protein</topology>
    </subcellularLocation>
</comment>
<dbReference type="EMBL" id="CALNXK010000038">
    <property type="protein sequence ID" value="CAH3123141.1"/>
    <property type="molecule type" value="Genomic_DNA"/>
</dbReference>
<comment type="catalytic activity">
    <reaction evidence="7">
        <text>L-cysteinyl-[protein] + hexadecanoyl-CoA = S-hexadecanoyl-L-cysteinyl-[protein] + CoA</text>
        <dbReference type="Rhea" id="RHEA:36683"/>
        <dbReference type="Rhea" id="RHEA-COMP:10131"/>
        <dbReference type="Rhea" id="RHEA-COMP:11032"/>
        <dbReference type="ChEBI" id="CHEBI:29950"/>
        <dbReference type="ChEBI" id="CHEBI:57287"/>
        <dbReference type="ChEBI" id="CHEBI:57379"/>
        <dbReference type="ChEBI" id="CHEBI:74151"/>
        <dbReference type="EC" id="2.3.1.225"/>
    </reaction>
</comment>
<evidence type="ECO:0000256" key="7">
    <source>
        <dbReference type="RuleBase" id="RU079119"/>
    </source>
</evidence>
<name>A0ABN8NUV4_9CNID</name>
<keyword evidence="10" id="KW-1185">Reference proteome</keyword>
<dbReference type="Proteomes" id="UP001159405">
    <property type="component" value="Unassembled WGS sequence"/>
</dbReference>
<evidence type="ECO:0000256" key="5">
    <source>
        <dbReference type="ARBA" id="ARBA00023136"/>
    </source>
</evidence>
<evidence type="ECO:0000256" key="1">
    <source>
        <dbReference type="ARBA" id="ARBA00004141"/>
    </source>
</evidence>
<accession>A0ABN8NUV4</accession>
<feature type="transmembrane region" description="Helical" evidence="7">
    <location>
        <begin position="180"/>
        <end position="206"/>
    </location>
</feature>
<feature type="domain" description="Palmitoyltransferase DHHC" evidence="8">
    <location>
        <begin position="85"/>
        <end position="221"/>
    </location>
</feature>
<evidence type="ECO:0000256" key="4">
    <source>
        <dbReference type="ARBA" id="ARBA00022989"/>
    </source>
</evidence>